<dbReference type="PANTHER" id="PTHR45708">
    <property type="entry name" value="ENDOCHITINASE"/>
    <property type="match status" value="1"/>
</dbReference>
<reference evidence="12 13" key="1">
    <citation type="submission" date="2014-04" db="EMBL/GenBank/DDBJ databases">
        <authorList>
            <consortium name="DOE Joint Genome Institute"/>
            <person name="Kuo A."/>
            <person name="Gay G."/>
            <person name="Dore J."/>
            <person name="Kohler A."/>
            <person name="Nagy L.G."/>
            <person name="Floudas D."/>
            <person name="Copeland A."/>
            <person name="Barry K.W."/>
            <person name="Cichocki N."/>
            <person name="Veneault-Fourrey C."/>
            <person name="LaButti K."/>
            <person name="Lindquist E.A."/>
            <person name="Lipzen A."/>
            <person name="Lundell T."/>
            <person name="Morin E."/>
            <person name="Murat C."/>
            <person name="Sun H."/>
            <person name="Tunlid A."/>
            <person name="Henrissat B."/>
            <person name="Grigoriev I.V."/>
            <person name="Hibbett D.S."/>
            <person name="Martin F."/>
            <person name="Nordberg H.P."/>
            <person name="Cantor M.N."/>
            <person name="Hua S.X."/>
        </authorList>
    </citation>
    <scope>NUCLEOTIDE SEQUENCE [LARGE SCALE GENOMIC DNA]</scope>
    <source>
        <strain evidence="13">h7</strain>
    </source>
</reference>
<evidence type="ECO:0000313" key="13">
    <source>
        <dbReference type="Proteomes" id="UP000053424"/>
    </source>
</evidence>
<evidence type="ECO:0000256" key="10">
    <source>
        <dbReference type="SAM" id="SignalP"/>
    </source>
</evidence>
<sequence length="310" mass="33550">MKLHQTVILLAFYFRAGFIASASLLNTTSVSQLDEDARSFMKRATPAAPHFVAYGDSYDGIVGPPTASALKADEWTSLTATQRSSIKSEYAAAGIKLIVSVFGSSDVPTTINADPIAAANTMAAWVKKYDLDGIDVDYEDFYAFDAGNGLAETWLISFTKQLRTQLPQGEYILTHAPGAPWFSPNKFGGGGYLKIHAAVGSLIDWYNIQFYNQGSSEYTTCASLLTASSDTWPDTSVFQIASNGVPLNKIVIGKPSTTTDAINGYMSTSTLAKCLQQAKQQGWTGGIAVWQYIRAKSEWITAARSLSWPV</sequence>
<reference evidence="13" key="2">
    <citation type="submission" date="2015-01" db="EMBL/GenBank/DDBJ databases">
        <title>Evolutionary Origins and Diversification of the Mycorrhizal Mutualists.</title>
        <authorList>
            <consortium name="DOE Joint Genome Institute"/>
            <consortium name="Mycorrhizal Genomics Consortium"/>
            <person name="Kohler A."/>
            <person name="Kuo A."/>
            <person name="Nagy L.G."/>
            <person name="Floudas D."/>
            <person name="Copeland A."/>
            <person name="Barry K.W."/>
            <person name="Cichocki N."/>
            <person name="Veneault-Fourrey C."/>
            <person name="LaButti K."/>
            <person name="Lindquist E.A."/>
            <person name="Lipzen A."/>
            <person name="Lundell T."/>
            <person name="Morin E."/>
            <person name="Murat C."/>
            <person name="Riley R."/>
            <person name="Ohm R."/>
            <person name="Sun H."/>
            <person name="Tunlid A."/>
            <person name="Henrissat B."/>
            <person name="Grigoriev I.V."/>
            <person name="Hibbett D.S."/>
            <person name="Martin F."/>
        </authorList>
    </citation>
    <scope>NUCLEOTIDE SEQUENCE [LARGE SCALE GENOMIC DNA]</scope>
    <source>
        <strain evidence="13">h7</strain>
    </source>
</reference>
<dbReference type="Proteomes" id="UP000053424">
    <property type="component" value="Unassembled WGS sequence"/>
</dbReference>
<comment type="similarity">
    <text evidence="9">Belongs to the glycosyl hydrolase 18 family.</text>
</comment>
<evidence type="ECO:0000256" key="5">
    <source>
        <dbReference type="ARBA" id="ARBA00023277"/>
    </source>
</evidence>
<comment type="catalytic activity">
    <reaction evidence="1">
        <text>Random endo-hydrolysis of N-acetyl-beta-D-glucosaminide (1-&gt;4)-beta-linkages in chitin and chitodextrins.</text>
        <dbReference type="EC" id="3.2.1.14"/>
    </reaction>
</comment>
<evidence type="ECO:0000256" key="1">
    <source>
        <dbReference type="ARBA" id="ARBA00000822"/>
    </source>
</evidence>
<evidence type="ECO:0000256" key="3">
    <source>
        <dbReference type="ARBA" id="ARBA00022801"/>
    </source>
</evidence>
<keyword evidence="13" id="KW-1185">Reference proteome</keyword>
<organism evidence="12 13">
    <name type="scientific">Hebeloma cylindrosporum</name>
    <dbReference type="NCBI Taxonomy" id="76867"/>
    <lineage>
        <taxon>Eukaryota</taxon>
        <taxon>Fungi</taxon>
        <taxon>Dikarya</taxon>
        <taxon>Basidiomycota</taxon>
        <taxon>Agaricomycotina</taxon>
        <taxon>Agaricomycetes</taxon>
        <taxon>Agaricomycetidae</taxon>
        <taxon>Agaricales</taxon>
        <taxon>Agaricineae</taxon>
        <taxon>Hymenogastraceae</taxon>
        <taxon>Hebeloma</taxon>
    </lineage>
</organism>
<evidence type="ECO:0000256" key="9">
    <source>
        <dbReference type="RuleBase" id="RU004453"/>
    </source>
</evidence>
<dbReference type="Pfam" id="PF00704">
    <property type="entry name" value="Glyco_hydro_18"/>
    <property type="match status" value="1"/>
</dbReference>
<dbReference type="EC" id="3.2.1.14" evidence="2"/>
<dbReference type="GO" id="GO:0006032">
    <property type="term" value="P:chitin catabolic process"/>
    <property type="evidence" value="ECO:0007669"/>
    <property type="project" value="UniProtKB-KW"/>
</dbReference>
<dbReference type="HOGENOM" id="CLU_050410_1_0_1"/>
<keyword evidence="7" id="KW-0624">Polysaccharide degradation</keyword>
<feature type="chain" id="PRO_5002159846" description="chitinase" evidence="10">
    <location>
        <begin position="22"/>
        <end position="310"/>
    </location>
</feature>
<name>A0A0C2YUP4_HEBCY</name>
<feature type="domain" description="GH18" evidence="11">
    <location>
        <begin position="8"/>
        <end position="310"/>
    </location>
</feature>
<dbReference type="InterPro" id="IPR001223">
    <property type="entry name" value="Glyco_hydro18_cat"/>
</dbReference>
<dbReference type="SUPFAM" id="SSF51445">
    <property type="entry name" value="(Trans)glycosidases"/>
    <property type="match status" value="1"/>
</dbReference>
<evidence type="ECO:0000256" key="6">
    <source>
        <dbReference type="ARBA" id="ARBA00023295"/>
    </source>
</evidence>
<evidence type="ECO:0000256" key="4">
    <source>
        <dbReference type="ARBA" id="ARBA00023024"/>
    </source>
</evidence>
<evidence type="ECO:0000313" key="12">
    <source>
        <dbReference type="EMBL" id="KIM44722.1"/>
    </source>
</evidence>
<dbReference type="InterPro" id="IPR050542">
    <property type="entry name" value="Glycosyl_Hydrlase18_Chitinase"/>
</dbReference>
<dbReference type="InterPro" id="IPR017853">
    <property type="entry name" value="GH"/>
</dbReference>
<accession>A0A0C2YUP4</accession>
<keyword evidence="6 8" id="KW-0326">Glycosidase</keyword>
<dbReference type="PANTHER" id="PTHR45708:SF49">
    <property type="entry name" value="ENDOCHITINASE"/>
    <property type="match status" value="1"/>
</dbReference>
<proteinExistence type="inferred from homology"/>
<evidence type="ECO:0000256" key="2">
    <source>
        <dbReference type="ARBA" id="ARBA00012729"/>
    </source>
</evidence>
<dbReference type="InterPro" id="IPR001579">
    <property type="entry name" value="Glyco_hydro_18_chit_AS"/>
</dbReference>
<gene>
    <name evidence="12" type="ORF">M413DRAFT_25157</name>
</gene>
<dbReference type="GO" id="GO:0000272">
    <property type="term" value="P:polysaccharide catabolic process"/>
    <property type="evidence" value="ECO:0007669"/>
    <property type="project" value="UniProtKB-KW"/>
</dbReference>
<keyword evidence="5" id="KW-0119">Carbohydrate metabolism</keyword>
<evidence type="ECO:0000259" key="11">
    <source>
        <dbReference type="PROSITE" id="PS51910"/>
    </source>
</evidence>
<dbReference type="PROSITE" id="PS01095">
    <property type="entry name" value="GH18_1"/>
    <property type="match status" value="1"/>
</dbReference>
<dbReference type="OrthoDB" id="3012298at2759"/>
<keyword evidence="4" id="KW-0146">Chitin degradation</keyword>
<protein>
    <recommendedName>
        <fullName evidence="2">chitinase</fullName>
        <ecNumber evidence="2">3.2.1.14</ecNumber>
    </recommendedName>
</protein>
<feature type="signal peptide" evidence="10">
    <location>
        <begin position="1"/>
        <end position="21"/>
    </location>
</feature>
<dbReference type="PROSITE" id="PS51910">
    <property type="entry name" value="GH18_2"/>
    <property type="match status" value="1"/>
</dbReference>
<dbReference type="GO" id="GO:0008843">
    <property type="term" value="F:endochitinase activity"/>
    <property type="evidence" value="ECO:0007669"/>
    <property type="project" value="UniProtKB-EC"/>
</dbReference>
<keyword evidence="10" id="KW-0732">Signal</keyword>
<keyword evidence="3 8" id="KW-0378">Hydrolase</keyword>
<evidence type="ECO:0000256" key="7">
    <source>
        <dbReference type="ARBA" id="ARBA00023326"/>
    </source>
</evidence>
<evidence type="ECO:0000256" key="8">
    <source>
        <dbReference type="RuleBase" id="RU000489"/>
    </source>
</evidence>
<dbReference type="Gene3D" id="3.20.20.80">
    <property type="entry name" value="Glycosidases"/>
    <property type="match status" value="1"/>
</dbReference>
<dbReference type="AlphaFoldDB" id="A0A0C2YUP4"/>
<dbReference type="EMBL" id="KN831773">
    <property type="protein sequence ID" value="KIM44722.1"/>
    <property type="molecule type" value="Genomic_DNA"/>
</dbReference>
<dbReference type="CDD" id="cd00598">
    <property type="entry name" value="GH18_chitinase-like"/>
    <property type="match status" value="1"/>
</dbReference>